<reference evidence="3" key="1">
    <citation type="submission" date="2020-10" db="EMBL/GenBank/DDBJ databases">
        <authorList>
            <person name="Gilroy R."/>
        </authorList>
    </citation>
    <scope>NUCLEOTIDE SEQUENCE</scope>
    <source>
        <strain evidence="3">ChiSxjej1B13-7958</strain>
    </source>
</reference>
<protein>
    <submittedName>
        <fullName evidence="3">Uncharacterized protein</fullName>
    </submittedName>
</protein>
<dbReference type="AlphaFoldDB" id="A0A9D1ANI8"/>
<feature type="transmembrane region" description="Helical" evidence="2">
    <location>
        <begin position="47"/>
        <end position="68"/>
    </location>
</feature>
<organism evidence="3 4">
    <name type="scientific">Candidatus Caccousia avicola</name>
    <dbReference type="NCBI Taxonomy" id="2840721"/>
    <lineage>
        <taxon>Bacteria</taxon>
        <taxon>Bacillati</taxon>
        <taxon>Bacillota</taxon>
        <taxon>Clostridia</taxon>
        <taxon>Eubacteriales</taxon>
        <taxon>Oscillospiraceae</taxon>
        <taxon>Oscillospiraceae incertae sedis</taxon>
        <taxon>Candidatus Caccousia</taxon>
    </lineage>
</organism>
<evidence type="ECO:0000256" key="1">
    <source>
        <dbReference type="SAM" id="MobiDB-lite"/>
    </source>
</evidence>
<feature type="compositionally biased region" description="Low complexity" evidence="1">
    <location>
        <begin position="94"/>
        <end position="105"/>
    </location>
</feature>
<keyword evidence="2" id="KW-0472">Membrane</keyword>
<name>A0A9D1ANI8_9FIRM</name>
<feature type="region of interest" description="Disordered" evidence="1">
    <location>
        <begin position="149"/>
        <end position="170"/>
    </location>
</feature>
<evidence type="ECO:0000313" key="3">
    <source>
        <dbReference type="EMBL" id="HIR47877.1"/>
    </source>
</evidence>
<feature type="compositionally biased region" description="Polar residues" evidence="1">
    <location>
        <begin position="149"/>
        <end position="166"/>
    </location>
</feature>
<comment type="caution">
    <text evidence="3">The sequence shown here is derived from an EMBL/GenBank/DDBJ whole genome shotgun (WGS) entry which is preliminary data.</text>
</comment>
<feature type="region of interest" description="Disordered" evidence="1">
    <location>
        <begin position="94"/>
        <end position="129"/>
    </location>
</feature>
<sequence length="323" mass="34046">MTEREFDEKLRARYHAAASSWTPETKTRDALVERLTKQKAPRRAPQYLRPAVALCCCALVAVAALFAWQGQTTDLPAVSEETVQTQGAADAAAPYAATAGAQEGETAGGSGEAAGASGETADRADAISPKQAEPDAALAMMAPETYADTEQAQNDAGAVRSSSSPLTGEEARAVAELGALLPASQEALPEETAYQETLESGTVLTLLCTGTSGELSVRVSAVTSEQRDRLVSVDEPETYDLTLCGLPLAESVPADRQSRVENPIFTAEELSVSVLKVRREPEEGTMRFGVLCGDFVAEYVCKGMTAQETYDAVTSAAYFTSGT</sequence>
<keyword evidence="2" id="KW-1133">Transmembrane helix</keyword>
<proteinExistence type="predicted"/>
<evidence type="ECO:0000313" key="4">
    <source>
        <dbReference type="Proteomes" id="UP000824242"/>
    </source>
</evidence>
<dbReference type="EMBL" id="DVGZ01000103">
    <property type="protein sequence ID" value="HIR47877.1"/>
    <property type="molecule type" value="Genomic_DNA"/>
</dbReference>
<evidence type="ECO:0000256" key="2">
    <source>
        <dbReference type="SAM" id="Phobius"/>
    </source>
</evidence>
<reference evidence="3" key="2">
    <citation type="journal article" date="2021" name="PeerJ">
        <title>Extensive microbial diversity within the chicken gut microbiome revealed by metagenomics and culture.</title>
        <authorList>
            <person name="Gilroy R."/>
            <person name="Ravi A."/>
            <person name="Getino M."/>
            <person name="Pursley I."/>
            <person name="Horton D.L."/>
            <person name="Alikhan N.F."/>
            <person name="Baker D."/>
            <person name="Gharbi K."/>
            <person name="Hall N."/>
            <person name="Watson M."/>
            <person name="Adriaenssens E.M."/>
            <person name="Foster-Nyarko E."/>
            <person name="Jarju S."/>
            <person name="Secka A."/>
            <person name="Antonio M."/>
            <person name="Oren A."/>
            <person name="Chaudhuri R.R."/>
            <person name="La Ragione R."/>
            <person name="Hildebrand F."/>
            <person name="Pallen M.J."/>
        </authorList>
    </citation>
    <scope>NUCLEOTIDE SEQUENCE</scope>
    <source>
        <strain evidence="3">ChiSxjej1B13-7958</strain>
    </source>
</reference>
<dbReference type="Proteomes" id="UP000824242">
    <property type="component" value="Unassembled WGS sequence"/>
</dbReference>
<gene>
    <name evidence="3" type="ORF">IAB89_09535</name>
</gene>
<accession>A0A9D1ANI8</accession>
<keyword evidence="2" id="KW-0812">Transmembrane</keyword>